<comment type="caution">
    <text evidence="4">The sequence shown here is derived from an EMBL/GenBank/DDBJ whole genome shotgun (WGS) entry which is preliminary data.</text>
</comment>
<dbReference type="Pfam" id="PF17782">
    <property type="entry name" value="WHD_DprA"/>
    <property type="match status" value="1"/>
</dbReference>
<reference evidence="4 5" key="1">
    <citation type="journal article" date="2018" name="Nat. Biotechnol.">
        <title>A standardized bacterial taxonomy based on genome phylogeny substantially revises the tree of life.</title>
        <authorList>
            <person name="Parks D.H."/>
            <person name="Chuvochina M."/>
            <person name="Waite D.W."/>
            <person name="Rinke C."/>
            <person name="Skarshewski A."/>
            <person name="Chaumeil P.A."/>
            <person name="Hugenholtz P."/>
        </authorList>
    </citation>
    <scope>NUCLEOTIDE SEQUENCE [LARGE SCALE GENOMIC DNA]</scope>
    <source>
        <strain evidence="4">UBA11482</strain>
    </source>
</reference>
<dbReference type="InterPro" id="IPR057666">
    <property type="entry name" value="DrpA_SLOG"/>
</dbReference>
<proteinExistence type="inferred from homology"/>
<dbReference type="GO" id="GO:0009294">
    <property type="term" value="P:DNA-mediated transformation"/>
    <property type="evidence" value="ECO:0007669"/>
    <property type="project" value="InterPro"/>
</dbReference>
<dbReference type="InterPro" id="IPR003488">
    <property type="entry name" value="DprA"/>
</dbReference>
<dbReference type="InterPro" id="IPR036388">
    <property type="entry name" value="WH-like_DNA-bd_sf"/>
</dbReference>
<dbReference type="EMBL" id="DNWC01000051">
    <property type="protein sequence ID" value="HBJ08094.1"/>
    <property type="molecule type" value="Genomic_DNA"/>
</dbReference>
<organism evidence="4 5">
    <name type="scientific">Coprobacter fastidiosus</name>
    <dbReference type="NCBI Taxonomy" id="1099853"/>
    <lineage>
        <taxon>Bacteria</taxon>
        <taxon>Pseudomonadati</taxon>
        <taxon>Bacteroidota</taxon>
        <taxon>Bacteroidia</taxon>
        <taxon>Bacteroidales</taxon>
        <taxon>Barnesiellaceae</taxon>
        <taxon>Coprobacter</taxon>
    </lineage>
</organism>
<comment type="similarity">
    <text evidence="1">Belongs to the DprA/Smf family.</text>
</comment>
<dbReference type="Pfam" id="PF02481">
    <property type="entry name" value="DNA_processg_A"/>
    <property type="match status" value="1"/>
</dbReference>
<dbReference type="RefSeq" id="WP_270214318.1">
    <property type="nucleotide sequence ID" value="NZ_CAUAJF010000024.1"/>
</dbReference>
<gene>
    <name evidence="4" type="primary">dprA</name>
    <name evidence="4" type="ORF">DDY73_03740</name>
</gene>
<evidence type="ECO:0000313" key="4">
    <source>
        <dbReference type="EMBL" id="HBJ08094.1"/>
    </source>
</evidence>
<name>A0A316R2Z8_9BACT</name>
<dbReference type="Gene3D" id="1.10.10.10">
    <property type="entry name" value="Winged helix-like DNA-binding domain superfamily/Winged helix DNA-binding domain"/>
    <property type="match status" value="1"/>
</dbReference>
<accession>A0A316R2Z8</accession>
<protein>
    <submittedName>
        <fullName evidence="4">DNA-protecting protein DprA</fullName>
    </submittedName>
</protein>
<dbReference type="PANTHER" id="PTHR43022">
    <property type="entry name" value="PROTEIN SMF"/>
    <property type="match status" value="1"/>
</dbReference>
<dbReference type="AlphaFoldDB" id="A0A316R2Z8"/>
<dbReference type="Proteomes" id="UP000262954">
    <property type="component" value="Unassembled WGS sequence"/>
</dbReference>
<feature type="domain" description="DprA winged helix" evidence="3">
    <location>
        <begin position="310"/>
        <end position="363"/>
    </location>
</feature>
<evidence type="ECO:0000259" key="2">
    <source>
        <dbReference type="Pfam" id="PF02481"/>
    </source>
</evidence>
<dbReference type="PANTHER" id="PTHR43022:SF1">
    <property type="entry name" value="PROTEIN SMF"/>
    <property type="match status" value="1"/>
</dbReference>
<dbReference type="SUPFAM" id="SSF102405">
    <property type="entry name" value="MCP/YpsA-like"/>
    <property type="match status" value="1"/>
</dbReference>
<feature type="domain" description="Smf/DprA SLOG" evidence="2">
    <location>
        <begin position="83"/>
        <end position="292"/>
    </location>
</feature>
<dbReference type="InterPro" id="IPR041614">
    <property type="entry name" value="DprA_WH"/>
</dbReference>
<evidence type="ECO:0000313" key="5">
    <source>
        <dbReference type="Proteomes" id="UP000262954"/>
    </source>
</evidence>
<dbReference type="Gene3D" id="3.40.50.450">
    <property type="match status" value="1"/>
</dbReference>
<sequence length="368" mass="40831">MALCEETIYQIALTRIKGMNLLLAKTLLDTIGSASEIFKEKGQNLQNICKLQTPVFSDESIKTALETAKREIDFIEKNHIIPLFFSDSEYPARLNECIDAPILLYYRGTANLNASKIISIVGTRHATNYGRDFCKTLLQELSRWFPDLIIVSGLAYGIDICAHREALNNKLQTIGILAHGMNTLYPATHRKTAAEMLSCGGLLTEYSSQHPTHKGNFVARNRIVAGMSDATLIIESAEKGGSLITAGIAESYHRDVFALPGNIQNEYSKGCNQLIRNNRAALVTSARDIADAMCWDIPDKEPKQISLFPELNETETLLMEILEEKGECHINQLTIIGNLPASQVLATLLELEFKGLVRPYPGGLYRKS</sequence>
<evidence type="ECO:0000259" key="3">
    <source>
        <dbReference type="Pfam" id="PF17782"/>
    </source>
</evidence>
<dbReference type="NCBIfam" id="TIGR00732">
    <property type="entry name" value="dprA"/>
    <property type="match status" value="1"/>
</dbReference>
<evidence type="ECO:0000256" key="1">
    <source>
        <dbReference type="ARBA" id="ARBA00006525"/>
    </source>
</evidence>